<protein>
    <submittedName>
        <fullName evidence="3">Uncharacterized protein</fullName>
    </submittedName>
</protein>
<organism evidence="3 4">
    <name type="scientific">Pisolithus tinctorius Marx 270</name>
    <dbReference type="NCBI Taxonomy" id="870435"/>
    <lineage>
        <taxon>Eukaryota</taxon>
        <taxon>Fungi</taxon>
        <taxon>Dikarya</taxon>
        <taxon>Basidiomycota</taxon>
        <taxon>Agaricomycotina</taxon>
        <taxon>Agaricomycetes</taxon>
        <taxon>Agaricomycetidae</taxon>
        <taxon>Boletales</taxon>
        <taxon>Sclerodermatineae</taxon>
        <taxon>Pisolithaceae</taxon>
        <taxon>Pisolithus</taxon>
    </lineage>
</organism>
<sequence>MLEGTLMPQTVQTLSSVLAITFIGTKHLPTDWLSCTFQVWWDIVYEALKWLQENNVNYEDIKICHERMDALLKDGIPGEIEVMIHYQESDDAAVWEREGYTMNEQVEDEGEPLDVINVIRIETELRLCTEMDVPEDVATTPDESKHPRQDDNGDVLPLHVLGVVDVDQTKVSTTELMAQALANLNDETQEGGYVVHHGITPIRDFTTPLNTATTQNPLRAAFPMLFPYGMGTIEADHPMKMRRKDFECDSLALSSITVADLQNAAAEEVWQQPISNAWVWALCHHVTAANGHVLGSDNACAGYHSMIWGMCLLLGGLSLWLTINPVDLHDPIAQVFAGKKIDLNHFNSQLGPDSNRHAENIAMNPYAAAWYFDLTIHTILETLFSIRNHGNRTLSDVGILGCVAVYFRVVEAQGRGTLHMHMLLWLANTPNLNDMQALLQQELFCEVIRNYIQANIWAHLDDLTEEHLITMLRENQLAYSQPHDPCISGWEERTHALEQQLRDGLVCKRRVPWPLSDVDFVDEHGNWGPQRMHGYINAYCPTLLTTLQCNNDLKINTNGADTKDMAFYITAYAMKKQKKSHNLSVLMATALPYHIDNPKYDDMHEWNRLLLYWCINVINWEAELSGPQVMSYLMGYGDTFTSHNYTPLYTGPLFSMVKQMFPELCGHTTERYAYHSTSQEIERTDGDDNNDIITLFCSRRGELYTCTQMQDYLQRGLELEDLSLLSFVCDTWEEQYTPDAKVTAQTSATRG</sequence>
<evidence type="ECO:0000313" key="3">
    <source>
        <dbReference type="EMBL" id="KIO04877.1"/>
    </source>
</evidence>
<dbReference type="InParanoid" id="A0A0C3K5P6"/>
<accession>A0A0C3K5P6</accession>
<dbReference type="InterPro" id="IPR046700">
    <property type="entry name" value="DUF6570"/>
</dbReference>
<dbReference type="Pfam" id="PF20209">
    <property type="entry name" value="DUF6570"/>
    <property type="match status" value="1"/>
</dbReference>
<dbReference type="Pfam" id="PF14214">
    <property type="entry name" value="Helitron_like_N"/>
    <property type="match status" value="1"/>
</dbReference>
<dbReference type="Proteomes" id="UP000054217">
    <property type="component" value="Unassembled WGS sequence"/>
</dbReference>
<evidence type="ECO:0000259" key="2">
    <source>
        <dbReference type="Pfam" id="PF20209"/>
    </source>
</evidence>
<evidence type="ECO:0000259" key="1">
    <source>
        <dbReference type="Pfam" id="PF14214"/>
    </source>
</evidence>
<feature type="domain" description="Helitron helicase-like" evidence="1">
    <location>
        <begin position="242"/>
        <end position="424"/>
    </location>
</feature>
<dbReference type="HOGENOM" id="CLU_001248_6_1_1"/>
<feature type="domain" description="DUF6570" evidence="2">
    <location>
        <begin position="6"/>
        <end position="69"/>
    </location>
</feature>
<proteinExistence type="predicted"/>
<dbReference type="EMBL" id="KN831969">
    <property type="protein sequence ID" value="KIO04877.1"/>
    <property type="molecule type" value="Genomic_DNA"/>
</dbReference>
<keyword evidence="4" id="KW-1185">Reference proteome</keyword>
<evidence type="ECO:0000313" key="4">
    <source>
        <dbReference type="Proteomes" id="UP000054217"/>
    </source>
</evidence>
<reference evidence="4" key="2">
    <citation type="submission" date="2015-01" db="EMBL/GenBank/DDBJ databases">
        <title>Evolutionary Origins and Diversification of the Mycorrhizal Mutualists.</title>
        <authorList>
            <consortium name="DOE Joint Genome Institute"/>
            <consortium name="Mycorrhizal Genomics Consortium"/>
            <person name="Kohler A."/>
            <person name="Kuo A."/>
            <person name="Nagy L.G."/>
            <person name="Floudas D."/>
            <person name="Copeland A."/>
            <person name="Barry K.W."/>
            <person name="Cichocki N."/>
            <person name="Veneault-Fourrey C."/>
            <person name="LaButti K."/>
            <person name="Lindquist E.A."/>
            <person name="Lipzen A."/>
            <person name="Lundell T."/>
            <person name="Morin E."/>
            <person name="Murat C."/>
            <person name="Riley R."/>
            <person name="Ohm R."/>
            <person name="Sun H."/>
            <person name="Tunlid A."/>
            <person name="Henrissat B."/>
            <person name="Grigoriev I.V."/>
            <person name="Hibbett D.S."/>
            <person name="Martin F."/>
        </authorList>
    </citation>
    <scope>NUCLEOTIDE SEQUENCE [LARGE SCALE GENOMIC DNA]</scope>
    <source>
        <strain evidence="4">Marx 270</strain>
    </source>
</reference>
<name>A0A0C3K5P6_PISTI</name>
<dbReference type="OrthoDB" id="432234at2759"/>
<reference evidence="3 4" key="1">
    <citation type="submission" date="2014-04" db="EMBL/GenBank/DDBJ databases">
        <authorList>
            <consortium name="DOE Joint Genome Institute"/>
            <person name="Kuo A."/>
            <person name="Kohler A."/>
            <person name="Costa M.D."/>
            <person name="Nagy L.G."/>
            <person name="Floudas D."/>
            <person name="Copeland A."/>
            <person name="Barry K.W."/>
            <person name="Cichocki N."/>
            <person name="Veneault-Fourrey C."/>
            <person name="LaButti K."/>
            <person name="Lindquist E.A."/>
            <person name="Lipzen A."/>
            <person name="Lundell T."/>
            <person name="Morin E."/>
            <person name="Murat C."/>
            <person name="Sun H."/>
            <person name="Tunlid A."/>
            <person name="Henrissat B."/>
            <person name="Grigoriev I.V."/>
            <person name="Hibbett D.S."/>
            <person name="Martin F."/>
            <person name="Nordberg H.P."/>
            <person name="Cantor M.N."/>
            <person name="Hua S.X."/>
        </authorList>
    </citation>
    <scope>NUCLEOTIDE SEQUENCE [LARGE SCALE GENOMIC DNA]</scope>
    <source>
        <strain evidence="3 4">Marx 270</strain>
    </source>
</reference>
<gene>
    <name evidence="3" type="ORF">M404DRAFT_25958</name>
</gene>
<dbReference type="AlphaFoldDB" id="A0A0C3K5P6"/>
<dbReference type="InterPro" id="IPR025476">
    <property type="entry name" value="Helitron_helicase-like"/>
</dbReference>
<dbReference type="STRING" id="870435.A0A0C3K5P6"/>